<evidence type="ECO:0000256" key="3">
    <source>
        <dbReference type="ARBA" id="ARBA00038471"/>
    </source>
</evidence>
<dbReference type="InterPro" id="IPR035513">
    <property type="entry name" value="Invertase/methylesterase_inhib"/>
</dbReference>
<dbReference type="InterPro" id="IPR006501">
    <property type="entry name" value="Pectinesterase_inhib_dom"/>
</dbReference>
<dbReference type="SMART" id="SM00856">
    <property type="entry name" value="PMEI"/>
    <property type="match status" value="1"/>
</dbReference>
<dbReference type="SUPFAM" id="SSF101148">
    <property type="entry name" value="Plant invertase/pectin methylesterase inhibitor"/>
    <property type="match status" value="1"/>
</dbReference>
<organism evidence="6 7">
    <name type="scientific">Cucumis melo var. makuwa</name>
    <name type="common">Oriental melon</name>
    <dbReference type="NCBI Taxonomy" id="1194695"/>
    <lineage>
        <taxon>Eukaryota</taxon>
        <taxon>Viridiplantae</taxon>
        <taxon>Streptophyta</taxon>
        <taxon>Embryophyta</taxon>
        <taxon>Tracheophyta</taxon>
        <taxon>Spermatophyta</taxon>
        <taxon>Magnoliopsida</taxon>
        <taxon>eudicotyledons</taxon>
        <taxon>Gunneridae</taxon>
        <taxon>Pentapetalae</taxon>
        <taxon>rosids</taxon>
        <taxon>fabids</taxon>
        <taxon>Cucurbitales</taxon>
        <taxon>Cucurbitaceae</taxon>
        <taxon>Benincaseae</taxon>
        <taxon>Cucumis</taxon>
    </lineage>
</organism>
<dbReference type="EMBL" id="SSTE01013029">
    <property type="protein sequence ID" value="KAA0048094.1"/>
    <property type="molecule type" value="Genomic_DNA"/>
</dbReference>
<feature type="signal peptide" evidence="4">
    <location>
        <begin position="1"/>
        <end position="25"/>
    </location>
</feature>
<protein>
    <submittedName>
        <fullName evidence="6">Invertase inhibitor</fullName>
    </submittedName>
</protein>
<evidence type="ECO:0000259" key="5">
    <source>
        <dbReference type="SMART" id="SM00856"/>
    </source>
</evidence>
<feature type="domain" description="Pectinesterase inhibitor" evidence="5">
    <location>
        <begin position="29"/>
        <end position="175"/>
    </location>
</feature>
<gene>
    <name evidence="6" type="ORF">E6C27_scaffold385G001720</name>
</gene>
<comment type="similarity">
    <text evidence="3">Belongs to the PMEI family.</text>
</comment>
<dbReference type="PANTHER" id="PTHR36710">
    <property type="entry name" value="PECTINESTERASE INHIBITOR-LIKE"/>
    <property type="match status" value="1"/>
</dbReference>
<dbReference type="PANTHER" id="PTHR36710:SF1">
    <property type="entry name" value="F14J9.2 PROTEIN"/>
    <property type="match status" value="1"/>
</dbReference>
<keyword evidence="1 4" id="KW-0732">Signal</keyword>
<dbReference type="OrthoDB" id="1094948at2759"/>
<dbReference type="Pfam" id="PF04043">
    <property type="entry name" value="PMEI"/>
    <property type="match status" value="1"/>
</dbReference>
<dbReference type="InterPro" id="IPR034086">
    <property type="entry name" value="PMEI_plant"/>
</dbReference>
<proteinExistence type="inferred from homology"/>
<comment type="caution">
    <text evidence="6">The sequence shown here is derived from an EMBL/GenBank/DDBJ whole genome shotgun (WGS) entry which is preliminary data.</text>
</comment>
<evidence type="ECO:0000313" key="7">
    <source>
        <dbReference type="Proteomes" id="UP000321393"/>
    </source>
</evidence>
<evidence type="ECO:0000313" key="6">
    <source>
        <dbReference type="EMBL" id="KAA0048094.1"/>
    </source>
</evidence>
<dbReference type="Gene3D" id="1.20.140.40">
    <property type="entry name" value="Invertase/pectin methylesterase inhibitor family protein"/>
    <property type="match status" value="1"/>
</dbReference>
<accession>A0A5A7TYI8</accession>
<sequence>MSSSTCFLSWLTLSIVFITSKLTMAADSATEARIDTLCHQIEEFGFCSQTFHQNLKGGSADYVGLTQIATNQAYSNATNTLGYIEQLLRSTTDPALKNDLIVCENAFKIVKQAFGEALRLFSQRDYRGMLSAERPTPRAQASCDVIFSTPPTRHSPIMDERNREMRILIAMAITSGSNIH</sequence>
<feature type="chain" id="PRO_5022957467" evidence="4">
    <location>
        <begin position="26"/>
        <end position="180"/>
    </location>
</feature>
<evidence type="ECO:0000256" key="4">
    <source>
        <dbReference type="SAM" id="SignalP"/>
    </source>
</evidence>
<dbReference type="InterPro" id="IPR052421">
    <property type="entry name" value="PCW_Enzyme_Inhibitor"/>
</dbReference>
<dbReference type="Proteomes" id="UP000321393">
    <property type="component" value="Unassembled WGS sequence"/>
</dbReference>
<dbReference type="AlphaFoldDB" id="A0A5A7TYI8"/>
<dbReference type="CDD" id="cd15797">
    <property type="entry name" value="PMEI"/>
    <property type="match status" value="1"/>
</dbReference>
<name>A0A5A7TYI8_CUCMM</name>
<dbReference type="NCBIfam" id="TIGR01614">
    <property type="entry name" value="PME_inhib"/>
    <property type="match status" value="1"/>
</dbReference>
<evidence type="ECO:0000256" key="1">
    <source>
        <dbReference type="ARBA" id="ARBA00022729"/>
    </source>
</evidence>
<keyword evidence="2" id="KW-1015">Disulfide bond</keyword>
<dbReference type="GO" id="GO:0046910">
    <property type="term" value="F:pectinesterase inhibitor activity"/>
    <property type="evidence" value="ECO:0007669"/>
    <property type="project" value="InterPro"/>
</dbReference>
<evidence type="ECO:0000256" key="2">
    <source>
        <dbReference type="ARBA" id="ARBA00023157"/>
    </source>
</evidence>
<reference evidence="6 7" key="1">
    <citation type="submission" date="2019-08" db="EMBL/GenBank/DDBJ databases">
        <title>Draft genome sequences of two oriental melons (Cucumis melo L. var makuwa).</title>
        <authorList>
            <person name="Kwon S.-Y."/>
        </authorList>
    </citation>
    <scope>NUCLEOTIDE SEQUENCE [LARGE SCALE GENOMIC DNA]</scope>
    <source>
        <strain evidence="7">cv. SW 3</strain>
        <tissue evidence="6">Leaf</tissue>
    </source>
</reference>